<protein>
    <recommendedName>
        <fullName evidence="3">Secreted protein</fullName>
    </recommendedName>
</protein>
<keyword evidence="2" id="KW-1185">Reference proteome</keyword>
<accession>A0ABY8CF43</accession>
<dbReference type="EMBL" id="CP104395">
    <property type="protein sequence ID" value="WEL19822.1"/>
    <property type="molecule type" value="Genomic_DNA"/>
</dbReference>
<dbReference type="RefSeq" id="WP_347721654.1">
    <property type="nucleotide sequence ID" value="NZ_CP104395.1"/>
</dbReference>
<organism evidence="1 2">
    <name type="scientific">Candidatus Nanohalococcus occultus</name>
    <dbReference type="NCBI Taxonomy" id="2978047"/>
    <lineage>
        <taxon>Archaea</taxon>
        <taxon>Candidatus Nanohalarchaeota</taxon>
        <taxon>Candidatus Nanohalarchaeota incertae sedis</taxon>
        <taxon>Candidatus Nanohalococcus</taxon>
    </lineage>
</organism>
<gene>
    <name evidence="1" type="ORF">SVXNc_0815</name>
</gene>
<sequence length="248" mass="26724">MKGASQIITAALYVGISVAAVTTAVTVGQPAIENMRDASAISRSQDFMQRLDSNIQQVAAEGQGSSRTLTVQLDRGTVLFNEEANALIYRLESDAQVISPQSSRRTGNVVLSSNANVNVYNVSQGSENAPAGYTGPPCYMMENEHIRACIKKTGSPTNTTDINSSELLTHYEFKDQDKTFDGNFSVMLNGVPETGSGGGYTQVDRYGQFIGTGQVKAHVSSSYGFTYDIIFQLPTGADFLKVDVRNFS</sequence>
<dbReference type="GeneID" id="98290892"/>
<evidence type="ECO:0008006" key="3">
    <source>
        <dbReference type="Google" id="ProtNLM"/>
    </source>
</evidence>
<proteinExistence type="predicted"/>
<dbReference type="Proteomes" id="UP001218034">
    <property type="component" value="Chromosome"/>
</dbReference>
<evidence type="ECO:0000313" key="1">
    <source>
        <dbReference type="EMBL" id="WEL19822.1"/>
    </source>
</evidence>
<name>A0ABY8CF43_9ARCH</name>
<reference evidence="1 2" key="1">
    <citation type="submission" date="2022-09" db="EMBL/GenBank/DDBJ databases">
        <title>Xylan utilization by haloarchaea-nanohaloarchaea associations.</title>
        <authorList>
            <person name="Yakimov M."/>
        </authorList>
    </citation>
    <scope>NUCLEOTIDE SEQUENCE [LARGE SCALE GENOMIC DNA]</scope>
    <source>
        <strain evidence="1 2">SVXNc</strain>
    </source>
</reference>
<evidence type="ECO:0000313" key="2">
    <source>
        <dbReference type="Proteomes" id="UP001218034"/>
    </source>
</evidence>